<name>A0A6S6TIP6_9BACT</name>
<dbReference type="PANTHER" id="PTHR43581:SF4">
    <property type="entry name" value="ATP_GTP PHOSPHATASE"/>
    <property type="match status" value="1"/>
</dbReference>
<organism evidence="2">
    <name type="scientific">uncultured Sulfurovum sp</name>
    <dbReference type="NCBI Taxonomy" id="269237"/>
    <lineage>
        <taxon>Bacteria</taxon>
        <taxon>Pseudomonadati</taxon>
        <taxon>Campylobacterota</taxon>
        <taxon>Epsilonproteobacteria</taxon>
        <taxon>Campylobacterales</taxon>
        <taxon>Sulfurovaceae</taxon>
        <taxon>Sulfurovum</taxon>
        <taxon>environmental samples</taxon>
    </lineage>
</organism>
<dbReference type="InterPro" id="IPR051396">
    <property type="entry name" value="Bact_Antivir_Def_Nuclease"/>
</dbReference>
<feature type="domain" description="Endonuclease GajA/Old nuclease/RecF-like AAA" evidence="1">
    <location>
        <begin position="190"/>
        <end position="279"/>
    </location>
</feature>
<dbReference type="PANTHER" id="PTHR43581">
    <property type="entry name" value="ATP/GTP PHOSPHATASE"/>
    <property type="match status" value="1"/>
</dbReference>
<dbReference type="Pfam" id="PF13175">
    <property type="entry name" value="AAA_15"/>
    <property type="match status" value="1"/>
</dbReference>
<dbReference type="InterPro" id="IPR027417">
    <property type="entry name" value="P-loop_NTPase"/>
</dbReference>
<dbReference type="SUPFAM" id="SSF52540">
    <property type="entry name" value="P-loop containing nucleoside triphosphate hydrolases"/>
    <property type="match status" value="1"/>
</dbReference>
<dbReference type="Gene3D" id="3.40.50.300">
    <property type="entry name" value="P-loop containing nucleotide triphosphate hydrolases"/>
    <property type="match status" value="1"/>
</dbReference>
<evidence type="ECO:0000313" key="2">
    <source>
        <dbReference type="EMBL" id="CAA6819204.1"/>
    </source>
</evidence>
<reference evidence="2" key="1">
    <citation type="submission" date="2020-01" db="EMBL/GenBank/DDBJ databases">
        <authorList>
            <person name="Meier V. D."/>
            <person name="Meier V D."/>
        </authorList>
    </citation>
    <scope>NUCLEOTIDE SEQUENCE</scope>
    <source>
        <strain evidence="2">HLG_WM_MAG_06</strain>
    </source>
</reference>
<protein>
    <recommendedName>
        <fullName evidence="1">Endonuclease GajA/Old nuclease/RecF-like AAA domain-containing protein</fullName>
    </recommendedName>
</protein>
<evidence type="ECO:0000259" key="1">
    <source>
        <dbReference type="Pfam" id="PF13175"/>
    </source>
</evidence>
<sequence length="333" mass="39093">MEENNQEHFIKNIEIKNFKCFEDFKAEGFGRVNLIGGKNNVGKTAFMEATYVNTRVEDVKSFTSALTDVKDMRENLNILAELITNKFKEKERHIKSLELFNKLNIISNVNNISYNIEEIDSVKKYIFDIKDKTKTINVNDFSFIYSRKSNVNFIDNFGLSNIEIIHSYSFIQRKDEESYLNSLLKLLDSRIESFKIIDEIPQCKVNNKYCEITEFGDGVRHLISIVTSLYQSEDGYIYIDELDNGIHYTMLDELWTVVLLISQKLNVQVFATTHSKECIESFNRVQLKKLDETQDTYYFEMARNSKTDRIFMSKIDSEQLEYELSHQGRFRGE</sequence>
<dbReference type="InterPro" id="IPR041685">
    <property type="entry name" value="AAA_GajA/Old/RecF-like"/>
</dbReference>
<accession>A0A6S6TIP6</accession>
<dbReference type="AlphaFoldDB" id="A0A6S6TIP6"/>
<dbReference type="EMBL" id="CACVAP010000092">
    <property type="protein sequence ID" value="CAA6819204.1"/>
    <property type="molecule type" value="Genomic_DNA"/>
</dbReference>
<proteinExistence type="predicted"/>
<gene>
    <name evidence="2" type="ORF">HELGO_WM7865</name>
</gene>